<evidence type="ECO:0000256" key="3">
    <source>
        <dbReference type="ARBA" id="ARBA00022692"/>
    </source>
</evidence>
<keyword evidence="5" id="KW-0472">Membrane</keyword>
<evidence type="ECO:0000313" key="7">
    <source>
        <dbReference type="Proteomes" id="UP000466931"/>
    </source>
</evidence>
<keyword evidence="4" id="KW-1133">Transmembrane helix</keyword>
<keyword evidence="2" id="KW-1003">Cell membrane</keyword>
<evidence type="ECO:0000256" key="2">
    <source>
        <dbReference type="ARBA" id="ARBA00022475"/>
    </source>
</evidence>
<evidence type="ECO:0000256" key="4">
    <source>
        <dbReference type="ARBA" id="ARBA00022989"/>
    </source>
</evidence>
<dbReference type="PANTHER" id="PTHR30213:SF1">
    <property type="entry name" value="INNER MEMBRANE PROTEIN YHJD"/>
    <property type="match status" value="1"/>
</dbReference>
<accession>A0A7I7XZZ9</accession>
<organism evidence="6 7">
    <name type="scientific">Mycolicibacterium confluentis</name>
    <dbReference type="NCBI Taxonomy" id="28047"/>
    <lineage>
        <taxon>Bacteria</taxon>
        <taxon>Bacillati</taxon>
        <taxon>Actinomycetota</taxon>
        <taxon>Actinomycetes</taxon>
        <taxon>Mycobacteriales</taxon>
        <taxon>Mycobacteriaceae</taxon>
        <taxon>Mycolicibacterium</taxon>
    </lineage>
</organism>
<name>A0A7I7XZZ9_9MYCO</name>
<reference evidence="6" key="2">
    <citation type="submission" date="2020-02" db="EMBL/GenBank/DDBJ databases">
        <authorList>
            <person name="Matsumoto Y."/>
            <person name="Motooka D."/>
            <person name="Nakamura S."/>
        </authorList>
    </citation>
    <scope>NUCLEOTIDE SEQUENCE</scope>
    <source>
        <strain evidence="6">JCM 13671</strain>
    </source>
</reference>
<keyword evidence="7" id="KW-1185">Reference proteome</keyword>
<dbReference type="InterPro" id="IPR005274">
    <property type="entry name" value="IM_pro_YhjD"/>
</dbReference>
<dbReference type="PANTHER" id="PTHR30213">
    <property type="entry name" value="INNER MEMBRANE PROTEIN YHJD"/>
    <property type="match status" value="1"/>
</dbReference>
<keyword evidence="3" id="KW-0812">Transmembrane</keyword>
<dbReference type="NCBIfam" id="TIGR00766">
    <property type="entry name" value="inner membrane protein YhjD"/>
    <property type="match status" value="1"/>
</dbReference>
<proteinExistence type="predicted"/>
<dbReference type="InterPro" id="IPR017039">
    <property type="entry name" value="Virul_fac_BrkB"/>
</dbReference>
<protein>
    <submittedName>
        <fullName evidence="6">Inner membrane protein YhjD</fullName>
    </submittedName>
</protein>
<dbReference type="OrthoDB" id="4127374at2"/>
<dbReference type="Proteomes" id="UP000466931">
    <property type="component" value="Chromosome"/>
</dbReference>
<dbReference type="EMBL" id="AP022612">
    <property type="protein sequence ID" value="BBZ34990.1"/>
    <property type="molecule type" value="Genomic_DNA"/>
</dbReference>
<dbReference type="GO" id="GO:0005886">
    <property type="term" value="C:plasma membrane"/>
    <property type="evidence" value="ECO:0007669"/>
    <property type="project" value="UniProtKB-SubCell"/>
</dbReference>
<dbReference type="Pfam" id="PF03631">
    <property type="entry name" value="Virul_fac_BrkB"/>
    <property type="match status" value="1"/>
</dbReference>
<reference evidence="6" key="1">
    <citation type="journal article" date="2019" name="Emerg. Microbes Infect.">
        <title>Comprehensive subspecies identification of 175 nontuberculous mycobacteria species based on 7547 genomic profiles.</title>
        <authorList>
            <person name="Matsumoto Y."/>
            <person name="Kinjo T."/>
            <person name="Motooka D."/>
            <person name="Nabeya D."/>
            <person name="Jung N."/>
            <person name="Uechi K."/>
            <person name="Horii T."/>
            <person name="Iida T."/>
            <person name="Fujita J."/>
            <person name="Nakamura S."/>
        </authorList>
    </citation>
    <scope>NUCLEOTIDE SEQUENCE [LARGE SCALE GENOMIC DNA]</scope>
    <source>
        <strain evidence="6">JCM 13671</strain>
    </source>
</reference>
<sequence length="353" mass="38157">MTDSAGSEQDSAKPGILDRLRARMPWFDHVMRAQQRYTDSKGDFYAAGITYFTIFALFPLLMVGFSVGGFVLANQPDLLNEIEDKVRAAVSGDLGSQLVELMDSAINSRTSVGVIGLATAAWAGLGWMANLREALSQMWGLYRGEPPGFLRTKLSDLLALVSAFLAITVTIGLTVVGSSSVMEDVLNWLGLQDSTMLSALLRAASLLVSLFVSWFLFTWMIARLPRESITFRSSVRAGLFAAVGFEVFKQVASIYLRSVVTGPAGATFGPVLGLMVFAYITARLVLFATAWAATSKENQREEIVAPPPPALINNRVVTRPGLGPEQAVVAAAVGAFGALSLSRLLRRDEGRRR</sequence>
<dbReference type="RefSeq" id="WP_085149192.1">
    <property type="nucleotide sequence ID" value="NZ_AP022612.1"/>
</dbReference>
<evidence type="ECO:0000256" key="1">
    <source>
        <dbReference type="ARBA" id="ARBA00004651"/>
    </source>
</evidence>
<evidence type="ECO:0000256" key="5">
    <source>
        <dbReference type="ARBA" id="ARBA00023136"/>
    </source>
</evidence>
<dbReference type="AlphaFoldDB" id="A0A7I7XZZ9"/>
<comment type="subcellular location">
    <subcellularLocation>
        <location evidence="1">Cell membrane</location>
        <topology evidence="1">Multi-pass membrane protein</topology>
    </subcellularLocation>
</comment>
<evidence type="ECO:0000313" key="6">
    <source>
        <dbReference type="EMBL" id="BBZ34990.1"/>
    </source>
</evidence>
<gene>
    <name evidence="6" type="ORF">MCNF_35950</name>
</gene>